<dbReference type="RefSeq" id="WP_105335597.1">
    <property type="nucleotide sequence ID" value="NZ_PUHZ01000012.1"/>
</dbReference>
<evidence type="ECO:0000313" key="3">
    <source>
        <dbReference type="Proteomes" id="UP000237819"/>
    </source>
</evidence>
<dbReference type="OrthoDB" id="10002284at2"/>
<dbReference type="InterPro" id="IPR032675">
    <property type="entry name" value="LRR_dom_sf"/>
</dbReference>
<keyword evidence="1" id="KW-0732">Signal</keyword>
<dbReference type="EMBL" id="PUHZ01000012">
    <property type="protein sequence ID" value="PQO45897.1"/>
    <property type="molecule type" value="Genomic_DNA"/>
</dbReference>
<evidence type="ECO:0000256" key="1">
    <source>
        <dbReference type="SAM" id="SignalP"/>
    </source>
</evidence>
<sequence length="168" mass="18376">MMIPSACVRLTACVILLCNLLIAGCSDGLSEYQRDQLKMQAGQDSLAAIGAKVEMKRFPQGDAWAVDLSGKTISSETFADLATLRRVVELDLSGTNFNDDFVPLINDTMVRDFLLKLNLSDTAVTDRGLEGLTETYLLNNLNVSNTQVTKNGVTSLKGRWPTMKIVND</sequence>
<feature type="chain" id="PRO_5015710202" description="Leucine-rich repeat domain-containing protein" evidence="1">
    <location>
        <begin position="24"/>
        <end position="168"/>
    </location>
</feature>
<evidence type="ECO:0000313" key="2">
    <source>
        <dbReference type="EMBL" id="PQO45897.1"/>
    </source>
</evidence>
<comment type="caution">
    <text evidence="2">The sequence shown here is derived from an EMBL/GenBank/DDBJ whole genome shotgun (WGS) entry which is preliminary data.</text>
</comment>
<accession>A0A2S8GN95</accession>
<gene>
    <name evidence="2" type="ORF">C5Y93_11625</name>
</gene>
<dbReference type="SUPFAM" id="SSF52047">
    <property type="entry name" value="RNI-like"/>
    <property type="match status" value="1"/>
</dbReference>
<evidence type="ECO:0008006" key="4">
    <source>
        <dbReference type="Google" id="ProtNLM"/>
    </source>
</evidence>
<dbReference type="AlphaFoldDB" id="A0A2S8GN95"/>
<protein>
    <recommendedName>
        <fullName evidence="4">Leucine-rich repeat domain-containing protein</fullName>
    </recommendedName>
</protein>
<dbReference type="Gene3D" id="3.80.10.10">
    <property type="entry name" value="Ribonuclease Inhibitor"/>
    <property type="match status" value="1"/>
</dbReference>
<proteinExistence type="predicted"/>
<feature type="signal peptide" evidence="1">
    <location>
        <begin position="1"/>
        <end position="23"/>
    </location>
</feature>
<dbReference type="Proteomes" id="UP000237819">
    <property type="component" value="Unassembled WGS sequence"/>
</dbReference>
<name>A0A2S8GN95_9BACT</name>
<organism evidence="2 3">
    <name type="scientific">Blastopirellula marina</name>
    <dbReference type="NCBI Taxonomy" id="124"/>
    <lineage>
        <taxon>Bacteria</taxon>
        <taxon>Pseudomonadati</taxon>
        <taxon>Planctomycetota</taxon>
        <taxon>Planctomycetia</taxon>
        <taxon>Pirellulales</taxon>
        <taxon>Pirellulaceae</taxon>
        <taxon>Blastopirellula</taxon>
    </lineage>
</organism>
<reference evidence="2 3" key="1">
    <citation type="submission" date="2018-02" db="EMBL/GenBank/DDBJ databases">
        <title>Comparative genomes isolates from brazilian mangrove.</title>
        <authorList>
            <person name="Araujo J.E."/>
            <person name="Taketani R.G."/>
            <person name="Silva M.C.P."/>
            <person name="Loureco M.V."/>
            <person name="Andreote F.D."/>
        </authorList>
    </citation>
    <scope>NUCLEOTIDE SEQUENCE [LARGE SCALE GENOMIC DNA]</scope>
    <source>
        <strain evidence="2 3">Nap-Phe MGV</strain>
    </source>
</reference>